<dbReference type="GO" id="GO:0032259">
    <property type="term" value="P:methylation"/>
    <property type="evidence" value="ECO:0007669"/>
    <property type="project" value="UniProtKB-KW"/>
</dbReference>
<dbReference type="AlphaFoldDB" id="A0A9X2Q6J3"/>
<reference evidence="1" key="1">
    <citation type="submission" date="2022-08" db="EMBL/GenBank/DDBJ databases">
        <title>Genomic Encyclopedia of Type Strains, Phase V (KMG-V): Genome sequencing to study the core and pangenomes of soil and plant-associated prokaryotes.</title>
        <authorList>
            <person name="Whitman W."/>
        </authorList>
    </citation>
    <scope>NUCLEOTIDE SEQUENCE</scope>
    <source>
        <strain evidence="1">SP3049</strain>
    </source>
</reference>
<dbReference type="Pfam" id="PF13489">
    <property type="entry name" value="Methyltransf_23"/>
    <property type="match status" value="1"/>
</dbReference>
<dbReference type="Gene3D" id="3.40.50.150">
    <property type="entry name" value="Vaccinia Virus protein VP39"/>
    <property type="match status" value="1"/>
</dbReference>
<dbReference type="RefSeq" id="WP_251931232.1">
    <property type="nucleotide sequence ID" value="NZ_CALTSM010000009.1"/>
</dbReference>
<evidence type="ECO:0000313" key="1">
    <source>
        <dbReference type="EMBL" id="MCS3710436.1"/>
    </source>
</evidence>
<dbReference type="PANTHER" id="PTHR43861">
    <property type="entry name" value="TRANS-ACONITATE 2-METHYLTRANSFERASE-RELATED"/>
    <property type="match status" value="1"/>
</dbReference>
<proteinExistence type="predicted"/>
<keyword evidence="1" id="KW-0489">Methyltransferase</keyword>
<dbReference type="GO" id="GO:0008168">
    <property type="term" value="F:methyltransferase activity"/>
    <property type="evidence" value="ECO:0007669"/>
    <property type="project" value="UniProtKB-KW"/>
</dbReference>
<dbReference type="SUPFAM" id="SSF53335">
    <property type="entry name" value="S-adenosyl-L-methionine-dependent methyltransferases"/>
    <property type="match status" value="1"/>
</dbReference>
<gene>
    <name evidence="1" type="ORF">GGP61_002046</name>
</gene>
<dbReference type="Proteomes" id="UP001155057">
    <property type="component" value="Unassembled WGS sequence"/>
</dbReference>
<protein>
    <submittedName>
        <fullName evidence="1">SAM-dependent methyltransferase</fullName>
    </submittedName>
</protein>
<organism evidence="1 2">
    <name type="scientific">Salinibacter ruber</name>
    <dbReference type="NCBI Taxonomy" id="146919"/>
    <lineage>
        <taxon>Bacteria</taxon>
        <taxon>Pseudomonadati</taxon>
        <taxon>Rhodothermota</taxon>
        <taxon>Rhodothermia</taxon>
        <taxon>Rhodothermales</taxon>
        <taxon>Salinibacteraceae</taxon>
        <taxon>Salinibacter</taxon>
    </lineage>
</organism>
<evidence type="ECO:0000313" key="2">
    <source>
        <dbReference type="Proteomes" id="UP001155057"/>
    </source>
</evidence>
<keyword evidence="1" id="KW-0808">Transferase</keyword>
<dbReference type="CDD" id="cd02440">
    <property type="entry name" value="AdoMet_MTases"/>
    <property type="match status" value="1"/>
</dbReference>
<comment type="caution">
    <text evidence="1">The sequence shown here is derived from an EMBL/GenBank/DDBJ whole genome shotgun (WGS) entry which is preliminary data.</text>
</comment>
<sequence length="297" mass="33844">MIHLDHCPLCRNESTRHVLTCQDHTVLGKTFPIVECEHCGFRFTNPRPHPDDLGQYYESEDYTPHQDTGQNVIDTLYRWVRHYTLRSKCRLITTLVDDPPGRLLDFGCGTGEFLAHCQSQGWDARGLDPDETARTVAARQHGLTVEPPGRLRDVPSGHFDVITLWHVLEHVPDLTGTIKALKRTLAPSGTLVVAVPNWLSLDAQFYGEDWAAYDVPRHLSHFRPRDVRRLFARFDLDVAEVRPMRLDAFYVSLLSERYQGGWLLRAPFVALCSALWAAQSSPRHSAQLYLIRDPTAP</sequence>
<dbReference type="InterPro" id="IPR029063">
    <property type="entry name" value="SAM-dependent_MTases_sf"/>
</dbReference>
<accession>A0A9X2Q6J3</accession>
<dbReference type="EMBL" id="JANUAE010000006">
    <property type="protein sequence ID" value="MCS3710436.1"/>
    <property type="molecule type" value="Genomic_DNA"/>
</dbReference>
<name>A0A9X2Q6J3_9BACT</name>